<evidence type="ECO:0000313" key="3">
    <source>
        <dbReference type="Proteomes" id="UP000286576"/>
    </source>
</evidence>
<sequence>MAEHVVASTYKGDEGDAYFEGRGQDKLLHLGYHLQAAYYLPHLSRDMDVLDFGCGNGSMAAVIRDHVASIEGLEVNDKPRELARETFGLTVHDKLDSIPDDRKYDAIVSNHVIEHVPYPIEMLRMLANRLKPGGKLVIMVPVEDFRAKRNIDWKAHDINRHLHTWAPLQFANTLREAGLEPQVVNLVSSAWSHKLFFLGRGLLQSLAGRLLASVTKRRQILAVAVRTKE</sequence>
<proteinExistence type="predicted"/>
<dbReference type="EMBL" id="QXFL01000004">
    <property type="protein sequence ID" value="RIV85887.1"/>
    <property type="molecule type" value="Genomic_DNA"/>
</dbReference>
<protein>
    <submittedName>
        <fullName evidence="2">Class I SAM-dependent methyltransferase</fullName>
    </submittedName>
</protein>
<dbReference type="PANTHER" id="PTHR43861:SF3">
    <property type="entry name" value="PUTATIVE (AFU_ORTHOLOGUE AFUA_2G14390)-RELATED"/>
    <property type="match status" value="1"/>
</dbReference>
<accession>A0A418NSD7</accession>
<dbReference type="GO" id="GO:0008168">
    <property type="term" value="F:methyltransferase activity"/>
    <property type="evidence" value="ECO:0007669"/>
    <property type="project" value="UniProtKB-KW"/>
</dbReference>
<evidence type="ECO:0000313" key="2">
    <source>
        <dbReference type="EMBL" id="RIV85887.1"/>
    </source>
</evidence>
<organism evidence="2 3">
    <name type="scientific">Aurantiacibacter zhengii</name>
    <dbReference type="NCBI Taxonomy" id="2307003"/>
    <lineage>
        <taxon>Bacteria</taxon>
        <taxon>Pseudomonadati</taxon>
        <taxon>Pseudomonadota</taxon>
        <taxon>Alphaproteobacteria</taxon>
        <taxon>Sphingomonadales</taxon>
        <taxon>Erythrobacteraceae</taxon>
        <taxon>Aurantiacibacter</taxon>
    </lineage>
</organism>
<reference evidence="2 3" key="1">
    <citation type="submission" date="2018-08" db="EMBL/GenBank/DDBJ databases">
        <title>Erythrobacter zhengii sp.nov., a bacterium isolated from deep-sea sediment.</title>
        <authorList>
            <person name="Fang C."/>
            <person name="Wu Y.-H."/>
            <person name="Sun C."/>
            <person name="Wang H."/>
            <person name="Cheng H."/>
            <person name="Meng F.-X."/>
            <person name="Wang C.-S."/>
            <person name="Xu X.-W."/>
        </authorList>
    </citation>
    <scope>NUCLEOTIDE SEQUENCE [LARGE SCALE GENOMIC DNA]</scope>
    <source>
        <strain evidence="2 3">V18</strain>
    </source>
</reference>
<dbReference type="RefSeq" id="WP_119587078.1">
    <property type="nucleotide sequence ID" value="NZ_CAWODQ010000024.1"/>
</dbReference>
<name>A0A418NSD7_9SPHN</name>
<keyword evidence="3" id="KW-1185">Reference proteome</keyword>
<keyword evidence="1 2" id="KW-0808">Transferase</keyword>
<dbReference type="AlphaFoldDB" id="A0A418NSD7"/>
<dbReference type="CDD" id="cd02440">
    <property type="entry name" value="AdoMet_MTases"/>
    <property type="match status" value="1"/>
</dbReference>
<dbReference type="Gene3D" id="3.40.50.150">
    <property type="entry name" value="Vaccinia Virus protein VP39"/>
    <property type="match status" value="1"/>
</dbReference>
<dbReference type="PANTHER" id="PTHR43861">
    <property type="entry name" value="TRANS-ACONITATE 2-METHYLTRANSFERASE-RELATED"/>
    <property type="match status" value="1"/>
</dbReference>
<gene>
    <name evidence="2" type="ORF">D2V07_11300</name>
</gene>
<dbReference type="SUPFAM" id="SSF53335">
    <property type="entry name" value="S-adenosyl-L-methionine-dependent methyltransferases"/>
    <property type="match status" value="1"/>
</dbReference>
<keyword evidence="2" id="KW-0489">Methyltransferase</keyword>
<comment type="caution">
    <text evidence="2">The sequence shown here is derived from an EMBL/GenBank/DDBJ whole genome shotgun (WGS) entry which is preliminary data.</text>
</comment>
<dbReference type="GO" id="GO:0032259">
    <property type="term" value="P:methylation"/>
    <property type="evidence" value="ECO:0007669"/>
    <property type="project" value="UniProtKB-KW"/>
</dbReference>
<dbReference type="Pfam" id="PF13489">
    <property type="entry name" value="Methyltransf_23"/>
    <property type="match status" value="1"/>
</dbReference>
<evidence type="ECO:0000256" key="1">
    <source>
        <dbReference type="ARBA" id="ARBA00022679"/>
    </source>
</evidence>
<dbReference type="InterPro" id="IPR029063">
    <property type="entry name" value="SAM-dependent_MTases_sf"/>
</dbReference>
<dbReference type="Proteomes" id="UP000286576">
    <property type="component" value="Unassembled WGS sequence"/>
</dbReference>
<dbReference type="OrthoDB" id="9777638at2"/>